<evidence type="ECO:0000256" key="6">
    <source>
        <dbReference type="RuleBase" id="RU000477"/>
    </source>
</evidence>
<keyword evidence="4 7" id="KW-1133">Transmembrane helix</keyword>
<dbReference type="GO" id="GO:0015250">
    <property type="term" value="F:water channel activity"/>
    <property type="evidence" value="ECO:0007669"/>
    <property type="project" value="TreeGrafter"/>
</dbReference>
<evidence type="ECO:0000256" key="4">
    <source>
        <dbReference type="ARBA" id="ARBA00022989"/>
    </source>
</evidence>
<feature type="signal peptide" evidence="8">
    <location>
        <begin position="1"/>
        <end position="17"/>
    </location>
</feature>
<feature type="chain" id="PRO_5007856892" evidence="8">
    <location>
        <begin position="18"/>
        <end position="179"/>
    </location>
</feature>
<feature type="transmembrane region" description="Helical" evidence="7">
    <location>
        <begin position="118"/>
        <end position="140"/>
    </location>
</feature>
<evidence type="ECO:0000256" key="1">
    <source>
        <dbReference type="ARBA" id="ARBA00004141"/>
    </source>
</evidence>
<evidence type="ECO:0000256" key="7">
    <source>
        <dbReference type="SAM" id="Phobius"/>
    </source>
</evidence>
<comment type="subcellular location">
    <subcellularLocation>
        <location evidence="1">Membrane</location>
        <topology evidence="1">Multi-pass membrane protein</topology>
    </subcellularLocation>
</comment>
<dbReference type="GO" id="GO:0005886">
    <property type="term" value="C:plasma membrane"/>
    <property type="evidence" value="ECO:0007669"/>
    <property type="project" value="TreeGrafter"/>
</dbReference>
<evidence type="ECO:0000256" key="8">
    <source>
        <dbReference type="SAM" id="SignalP"/>
    </source>
</evidence>
<dbReference type="InParanoid" id="A0A165DYN5"/>
<evidence type="ECO:0000313" key="10">
    <source>
        <dbReference type="Proteomes" id="UP000077266"/>
    </source>
</evidence>
<dbReference type="InterPro" id="IPR000425">
    <property type="entry name" value="MIP"/>
</dbReference>
<dbReference type="PANTHER" id="PTHR19139">
    <property type="entry name" value="AQUAPORIN TRANSPORTER"/>
    <property type="match status" value="1"/>
</dbReference>
<sequence length="179" mass="18427">MGFGLLVSVWLFYRVSGGQFNPAVSTALLLVGCIPPVRYACYVVAQARFSFHILGAIVAAAIVNACVPNPLVVNTTPAPGVSAGQAMVIEMLITAALCLAVLLLAVEKHAATPLAPVGVGLTLFAGHLWGVAFTGAAMNPARALGPAVVAPSSAVWHTHWVYWIGPLLGSVLAAAIYTL</sequence>
<protein>
    <submittedName>
        <fullName evidence="9">Aquaporin-like protein</fullName>
    </submittedName>
</protein>
<evidence type="ECO:0000256" key="2">
    <source>
        <dbReference type="ARBA" id="ARBA00006175"/>
    </source>
</evidence>
<keyword evidence="6" id="KW-0813">Transport</keyword>
<keyword evidence="5 7" id="KW-0472">Membrane</keyword>
<gene>
    <name evidence="9" type="ORF">EXIGLDRAFT_653896</name>
</gene>
<feature type="transmembrane region" description="Helical" evidence="7">
    <location>
        <begin position="160"/>
        <end position="178"/>
    </location>
</feature>
<keyword evidence="3 6" id="KW-0812">Transmembrane</keyword>
<dbReference type="InterPro" id="IPR034294">
    <property type="entry name" value="Aquaporin_transptr"/>
</dbReference>
<organism evidence="9 10">
    <name type="scientific">Exidia glandulosa HHB12029</name>
    <dbReference type="NCBI Taxonomy" id="1314781"/>
    <lineage>
        <taxon>Eukaryota</taxon>
        <taxon>Fungi</taxon>
        <taxon>Dikarya</taxon>
        <taxon>Basidiomycota</taxon>
        <taxon>Agaricomycotina</taxon>
        <taxon>Agaricomycetes</taxon>
        <taxon>Auriculariales</taxon>
        <taxon>Exidiaceae</taxon>
        <taxon>Exidia</taxon>
    </lineage>
</organism>
<evidence type="ECO:0000256" key="5">
    <source>
        <dbReference type="ARBA" id="ARBA00023136"/>
    </source>
</evidence>
<dbReference type="Pfam" id="PF00230">
    <property type="entry name" value="MIP"/>
    <property type="match status" value="1"/>
</dbReference>
<dbReference type="AlphaFoldDB" id="A0A165DYN5"/>
<feature type="transmembrane region" description="Helical" evidence="7">
    <location>
        <begin position="27"/>
        <end position="45"/>
    </location>
</feature>
<feature type="transmembrane region" description="Helical" evidence="7">
    <location>
        <begin position="83"/>
        <end position="106"/>
    </location>
</feature>
<keyword evidence="10" id="KW-1185">Reference proteome</keyword>
<feature type="non-terminal residue" evidence="9">
    <location>
        <position position="179"/>
    </location>
</feature>
<accession>A0A165DYN5</accession>
<reference evidence="9 10" key="1">
    <citation type="journal article" date="2016" name="Mol. Biol. Evol.">
        <title>Comparative Genomics of Early-Diverging Mushroom-Forming Fungi Provides Insights into the Origins of Lignocellulose Decay Capabilities.</title>
        <authorList>
            <person name="Nagy L.G."/>
            <person name="Riley R."/>
            <person name="Tritt A."/>
            <person name="Adam C."/>
            <person name="Daum C."/>
            <person name="Floudas D."/>
            <person name="Sun H."/>
            <person name="Yadav J.S."/>
            <person name="Pangilinan J."/>
            <person name="Larsson K.H."/>
            <person name="Matsuura K."/>
            <person name="Barry K."/>
            <person name="Labutti K."/>
            <person name="Kuo R."/>
            <person name="Ohm R.A."/>
            <person name="Bhattacharya S.S."/>
            <person name="Shirouzu T."/>
            <person name="Yoshinaga Y."/>
            <person name="Martin F.M."/>
            <person name="Grigoriev I.V."/>
            <person name="Hibbett D.S."/>
        </authorList>
    </citation>
    <scope>NUCLEOTIDE SEQUENCE [LARGE SCALE GENOMIC DNA]</scope>
    <source>
        <strain evidence="9 10">HHB12029</strain>
    </source>
</reference>
<comment type="similarity">
    <text evidence="2 6">Belongs to the MIP/aquaporin (TC 1.A.8) family.</text>
</comment>
<dbReference type="Gene3D" id="1.20.1080.10">
    <property type="entry name" value="Glycerol uptake facilitator protein"/>
    <property type="match status" value="1"/>
</dbReference>
<dbReference type="PANTHER" id="PTHR19139:SF199">
    <property type="entry name" value="MIP17260P"/>
    <property type="match status" value="1"/>
</dbReference>
<dbReference type="STRING" id="1314781.A0A165DYN5"/>
<evidence type="ECO:0000256" key="3">
    <source>
        <dbReference type="ARBA" id="ARBA00022692"/>
    </source>
</evidence>
<dbReference type="EMBL" id="KV426180">
    <property type="protein sequence ID" value="KZV85677.1"/>
    <property type="molecule type" value="Genomic_DNA"/>
</dbReference>
<dbReference type="InterPro" id="IPR023271">
    <property type="entry name" value="Aquaporin-like"/>
</dbReference>
<name>A0A165DYN5_EXIGL</name>
<dbReference type="PRINTS" id="PR00783">
    <property type="entry name" value="MINTRINSICP"/>
</dbReference>
<dbReference type="Proteomes" id="UP000077266">
    <property type="component" value="Unassembled WGS sequence"/>
</dbReference>
<proteinExistence type="inferred from homology"/>
<feature type="transmembrane region" description="Helical" evidence="7">
    <location>
        <begin position="52"/>
        <end position="71"/>
    </location>
</feature>
<keyword evidence="8" id="KW-0732">Signal</keyword>
<evidence type="ECO:0000313" key="9">
    <source>
        <dbReference type="EMBL" id="KZV85677.1"/>
    </source>
</evidence>
<dbReference type="OrthoDB" id="3222at2759"/>
<dbReference type="SUPFAM" id="SSF81338">
    <property type="entry name" value="Aquaporin-like"/>
    <property type="match status" value="1"/>
</dbReference>